<name>A0A7K0DHF9_9NOCA</name>
<sequence>MVDVRRFDFAVDRAYARSVNEIVPTVRRLRIVAFAVAIVLGLSTAGLIRLGHPYSFILSVAFALGTVTALFVAVWTPHRARVDKLYAAGELVPAVVTEHNQKGLTLLALVNVAKPGAAPVYALIVRVVRALPGHRDRAGEQVPAVTVRTDFASGSIGDLRQPITPMPIAWGTRDPGVIERARSAISEVEWTLLADNITLAAKVLAAESKRLLLDPHQLPEELRG</sequence>
<dbReference type="InterPro" id="IPR023124">
    <property type="entry name" value="DUF3239_dom_sf"/>
</dbReference>
<organism evidence="2 3">
    <name type="scientific">Nocardia aurantia</name>
    <dbReference type="NCBI Taxonomy" id="2585199"/>
    <lineage>
        <taxon>Bacteria</taxon>
        <taxon>Bacillati</taxon>
        <taxon>Actinomycetota</taxon>
        <taxon>Actinomycetes</taxon>
        <taxon>Mycobacteriales</taxon>
        <taxon>Nocardiaceae</taxon>
        <taxon>Nocardia</taxon>
    </lineage>
</organism>
<evidence type="ECO:0008006" key="4">
    <source>
        <dbReference type="Google" id="ProtNLM"/>
    </source>
</evidence>
<evidence type="ECO:0000313" key="2">
    <source>
        <dbReference type="EMBL" id="MQY24722.1"/>
    </source>
</evidence>
<accession>A0A7K0DHF9</accession>
<evidence type="ECO:0000313" key="3">
    <source>
        <dbReference type="Proteomes" id="UP000431401"/>
    </source>
</evidence>
<dbReference type="Pfam" id="PF11580">
    <property type="entry name" value="DUF3239"/>
    <property type="match status" value="1"/>
</dbReference>
<dbReference type="AlphaFoldDB" id="A0A7K0DHF9"/>
<dbReference type="InterPro" id="IPR021632">
    <property type="entry name" value="DUF3239"/>
</dbReference>
<keyword evidence="1" id="KW-0472">Membrane</keyword>
<keyword evidence="1" id="KW-0812">Transmembrane</keyword>
<dbReference type="OrthoDB" id="4548219at2"/>
<evidence type="ECO:0000256" key="1">
    <source>
        <dbReference type="SAM" id="Phobius"/>
    </source>
</evidence>
<feature type="transmembrane region" description="Helical" evidence="1">
    <location>
        <begin position="54"/>
        <end position="75"/>
    </location>
</feature>
<protein>
    <recommendedName>
        <fullName evidence="4">DUF3239 domain-containing protein</fullName>
    </recommendedName>
</protein>
<comment type="caution">
    <text evidence="2">The sequence shown here is derived from an EMBL/GenBank/DDBJ whole genome shotgun (WGS) entry which is preliminary data.</text>
</comment>
<keyword evidence="1" id="KW-1133">Transmembrane helix</keyword>
<keyword evidence="3" id="KW-1185">Reference proteome</keyword>
<dbReference type="EMBL" id="WEGI01000001">
    <property type="protein sequence ID" value="MQY24722.1"/>
    <property type="molecule type" value="Genomic_DNA"/>
</dbReference>
<proteinExistence type="predicted"/>
<dbReference type="Gene3D" id="2.40.410.10">
    <property type="entry name" value="putative membrane protein from Corynebacterium diphtheriae superfamily"/>
    <property type="match status" value="1"/>
</dbReference>
<dbReference type="RefSeq" id="WP_153338988.1">
    <property type="nucleotide sequence ID" value="NZ_WEGI01000001.1"/>
</dbReference>
<feature type="transmembrane region" description="Helical" evidence="1">
    <location>
        <begin position="31"/>
        <end position="48"/>
    </location>
</feature>
<reference evidence="2 3" key="1">
    <citation type="submission" date="2019-10" db="EMBL/GenBank/DDBJ databases">
        <title>Nocardia macrotermitis sp. nov. and Nocardia aurantia sp. nov., isolated from the gut of fungus growing-termite Macrotermes natalensis.</title>
        <authorList>
            <person name="Benndorf R."/>
            <person name="Schwitalla J."/>
            <person name="Martin K."/>
            <person name="De Beer W."/>
            <person name="Kaster A.-K."/>
            <person name="Vollmers J."/>
            <person name="Poulsen M."/>
            <person name="Beemelmanns C."/>
        </authorList>
    </citation>
    <scope>NUCLEOTIDE SEQUENCE [LARGE SCALE GENOMIC DNA]</scope>
    <source>
        <strain evidence="2 3">RB56</strain>
    </source>
</reference>
<gene>
    <name evidence="2" type="ORF">NRB56_02750</name>
</gene>
<dbReference type="Proteomes" id="UP000431401">
    <property type="component" value="Unassembled WGS sequence"/>
</dbReference>